<feature type="region of interest" description="Disordered" evidence="1">
    <location>
        <begin position="1"/>
        <end position="45"/>
    </location>
</feature>
<organism evidence="2 3">
    <name type="scientific">Hymenolepis diminuta</name>
    <name type="common">Rat tapeworm</name>
    <dbReference type="NCBI Taxonomy" id="6216"/>
    <lineage>
        <taxon>Eukaryota</taxon>
        <taxon>Metazoa</taxon>
        <taxon>Spiralia</taxon>
        <taxon>Lophotrochozoa</taxon>
        <taxon>Platyhelminthes</taxon>
        <taxon>Cestoda</taxon>
        <taxon>Eucestoda</taxon>
        <taxon>Cyclophyllidea</taxon>
        <taxon>Hymenolepididae</taxon>
        <taxon>Hymenolepis</taxon>
    </lineage>
</organism>
<proteinExistence type="predicted"/>
<feature type="compositionally biased region" description="Basic residues" evidence="1">
    <location>
        <begin position="1"/>
        <end position="10"/>
    </location>
</feature>
<dbReference type="AlphaFoldDB" id="A0A564YZQ5"/>
<name>A0A564YZQ5_HYMDI</name>
<evidence type="ECO:0000313" key="2">
    <source>
        <dbReference type="EMBL" id="VUZ52499.1"/>
    </source>
</evidence>
<sequence>MLHQLQRYRRLSNFPPSQDKGTGSDYEDYEDEEGPSGDDDIPRTSIRKFMMKKSASDIPPPLKNYRLSE</sequence>
<evidence type="ECO:0000313" key="3">
    <source>
        <dbReference type="Proteomes" id="UP000321570"/>
    </source>
</evidence>
<feature type="region of interest" description="Disordered" evidence="1">
    <location>
        <begin position="50"/>
        <end position="69"/>
    </location>
</feature>
<protein>
    <submittedName>
        <fullName evidence="2">Uncharacterized protein</fullName>
    </submittedName>
</protein>
<evidence type="ECO:0000256" key="1">
    <source>
        <dbReference type="SAM" id="MobiDB-lite"/>
    </source>
</evidence>
<feature type="non-terminal residue" evidence="2">
    <location>
        <position position="69"/>
    </location>
</feature>
<dbReference type="EMBL" id="CABIJS010000499">
    <property type="protein sequence ID" value="VUZ52499.1"/>
    <property type="molecule type" value="Genomic_DNA"/>
</dbReference>
<accession>A0A564YZQ5</accession>
<gene>
    <name evidence="2" type="ORF">WMSIL1_LOCUS11001</name>
</gene>
<reference evidence="2 3" key="1">
    <citation type="submission" date="2019-07" db="EMBL/GenBank/DDBJ databases">
        <authorList>
            <person name="Jastrzebski P J."/>
            <person name="Paukszto L."/>
            <person name="Jastrzebski P J."/>
        </authorList>
    </citation>
    <scope>NUCLEOTIDE SEQUENCE [LARGE SCALE GENOMIC DNA]</scope>
    <source>
        <strain evidence="2 3">WMS-il1</strain>
    </source>
</reference>
<feature type="compositionally biased region" description="Acidic residues" evidence="1">
    <location>
        <begin position="25"/>
        <end position="39"/>
    </location>
</feature>
<dbReference type="Proteomes" id="UP000321570">
    <property type="component" value="Unassembled WGS sequence"/>
</dbReference>
<keyword evidence="3" id="KW-1185">Reference proteome</keyword>